<proteinExistence type="predicted"/>
<dbReference type="Proteomes" id="UP000429958">
    <property type="component" value="Unassembled WGS sequence"/>
</dbReference>
<dbReference type="AlphaFoldDB" id="A0A7X2NL58"/>
<dbReference type="RefSeq" id="WP_154472349.1">
    <property type="nucleotide sequence ID" value="NZ_VUMD01000007.1"/>
</dbReference>
<accession>A0A7X2NL58</accession>
<evidence type="ECO:0000256" key="1">
    <source>
        <dbReference type="SAM" id="Phobius"/>
    </source>
</evidence>
<dbReference type="EMBL" id="VUMD01000007">
    <property type="protein sequence ID" value="MSS36916.1"/>
    <property type="molecule type" value="Genomic_DNA"/>
</dbReference>
<comment type="caution">
    <text evidence="2">The sequence shown here is derived from an EMBL/GenBank/DDBJ whole genome shotgun (WGS) entry which is preliminary data.</text>
</comment>
<evidence type="ECO:0000313" key="2">
    <source>
        <dbReference type="EMBL" id="MSS36916.1"/>
    </source>
</evidence>
<gene>
    <name evidence="2" type="ORF">FYJ39_10085</name>
</gene>
<keyword evidence="1" id="KW-0472">Membrane</keyword>
<evidence type="ECO:0000313" key="3">
    <source>
        <dbReference type="Proteomes" id="UP000429958"/>
    </source>
</evidence>
<keyword evidence="1" id="KW-0812">Transmembrane</keyword>
<feature type="transmembrane region" description="Helical" evidence="1">
    <location>
        <begin position="321"/>
        <end position="341"/>
    </location>
</feature>
<keyword evidence="1" id="KW-1133">Transmembrane helix</keyword>
<protein>
    <submittedName>
        <fullName evidence="2">Uncharacterized protein</fullName>
    </submittedName>
</protein>
<name>A0A7X2NL58_9CLOT</name>
<organism evidence="2 3">
    <name type="scientific">Clostridium porci</name>
    <dbReference type="NCBI Taxonomy" id="2605778"/>
    <lineage>
        <taxon>Bacteria</taxon>
        <taxon>Bacillati</taxon>
        <taxon>Bacillota</taxon>
        <taxon>Clostridia</taxon>
        <taxon>Eubacteriales</taxon>
        <taxon>Clostridiaceae</taxon>
        <taxon>Clostridium</taxon>
    </lineage>
</organism>
<reference evidence="2 3" key="1">
    <citation type="submission" date="2019-08" db="EMBL/GenBank/DDBJ databases">
        <title>In-depth cultivation of the pig gut microbiome towards novel bacterial diversity and tailored functional studies.</title>
        <authorList>
            <person name="Wylensek D."/>
            <person name="Hitch T.C.A."/>
            <person name="Clavel T."/>
        </authorList>
    </citation>
    <scope>NUCLEOTIDE SEQUENCE [LARGE SCALE GENOMIC DNA]</scope>
    <source>
        <strain evidence="2 3">WCA-389-WT-23D1</strain>
    </source>
</reference>
<sequence>MAYASGKPRFAGEGEKAAAVLAKSRLWETRGASLDSDLKKLAEYYGLSGKRVTLVLGLDLSFLGVVLPRGSRFVAERMALNQLDIKAGSLQEAAAAIDIRHSRVRDKVYASMFYMEGKRLTEYKNAVAAAGMACSHVLAVPDCMALAAKELWKERSHLIVDVGEDQLGLYLVSRGHCLAFTTTHLKAPHFFHAKGEALLYQEIAEQAEQLFKQASEYDPKNSDCFRPECTVLLGNCLPFPDKGAASLEQLLRLPCFARILETGAGKDGELWGESALPPGLLAACMTDCFLRKRKPVKVKESNRRSEASVMGGICGILSKGWMVFLLINAAAALGVGIWARAADREAKEQLKESRSVLMEPEYKKKYQEAADMEKALGRLAARQEAWNVIMEDTARENLLSMDAFQAFISSMEPDMEVESIAFEGSNGILSIVISMSDRGQIPLYVERVKETGVFPYVSHSLWEQKEEDGMPERFLVVVNASLAEGGTDEAN</sequence>
<keyword evidence="3" id="KW-1185">Reference proteome</keyword>